<sequence length="160" mass="17750">MTVNIIGHVAWLMINHRSDAPEWMPVLAQAWELDCVEPQAASEDSLGEYLKRLRVESRLDDALLPYMVAAYPNAALPDASAKWLASITPLIFTIGCDHLVKGGSNWRVREAARRTRLAATRKYDWAKGSVGGLSSKQIMENLDGMGVFRILCHSNSSLII</sequence>
<dbReference type="EMBL" id="PKUS01000037">
    <property type="protein sequence ID" value="PLW67133.1"/>
    <property type="molecule type" value="Genomic_DNA"/>
</dbReference>
<dbReference type="AlphaFoldDB" id="A0A2N5WY18"/>
<dbReference type="Proteomes" id="UP000235005">
    <property type="component" value="Unassembled WGS sequence"/>
</dbReference>
<comment type="caution">
    <text evidence="1">The sequence shown here is derived from an EMBL/GenBank/DDBJ whole genome shotgun (WGS) entry which is preliminary data.</text>
</comment>
<reference evidence="1 2" key="1">
    <citation type="submission" date="2018-01" db="EMBL/GenBank/DDBJ databases">
        <title>The draft genome sequence of Halioglobus lutimaris HF004.</title>
        <authorList>
            <person name="Du Z.-J."/>
            <person name="Shi M.-J."/>
        </authorList>
    </citation>
    <scope>NUCLEOTIDE SEQUENCE [LARGE SCALE GENOMIC DNA]</scope>
    <source>
        <strain evidence="1 2">HF004</strain>
    </source>
</reference>
<dbReference type="RefSeq" id="WP_101518939.1">
    <property type="nucleotide sequence ID" value="NZ_PKUS01000037.1"/>
</dbReference>
<evidence type="ECO:0000313" key="1">
    <source>
        <dbReference type="EMBL" id="PLW67133.1"/>
    </source>
</evidence>
<evidence type="ECO:0000313" key="2">
    <source>
        <dbReference type="Proteomes" id="UP000235005"/>
    </source>
</evidence>
<protein>
    <submittedName>
        <fullName evidence="1">Uncharacterized protein</fullName>
    </submittedName>
</protein>
<gene>
    <name evidence="1" type="ORF">C0039_18645</name>
</gene>
<accession>A0A2N5WY18</accession>
<organism evidence="1 2">
    <name type="scientific">Pseudohalioglobus lutimaris</name>
    <dbReference type="NCBI Taxonomy" id="1737061"/>
    <lineage>
        <taxon>Bacteria</taxon>
        <taxon>Pseudomonadati</taxon>
        <taxon>Pseudomonadota</taxon>
        <taxon>Gammaproteobacteria</taxon>
        <taxon>Cellvibrionales</taxon>
        <taxon>Halieaceae</taxon>
        <taxon>Pseudohalioglobus</taxon>
    </lineage>
</organism>
<keyword evidence="2" id="KW-1185">Reference proteome</keyword>
<name>A0A2N5WY18_9GAMM</name>
<proteinExistence type="predicted"/>